<feature type="domain" description="Peptidase M3A/M3B catalytic" evidence="7">
    <location>
        <begin position="335"/>
        <end position="572"/>
    </location>
</feature>
<dbReference type="CDD" id="cd09607">
    <property type="entry name" value="M3B_PepF"/>
    <property type="match status" value="1"/>
</dbReference>
<dbReference type="GO" id="GO:0004181">
    <property type="term" value="F:metallocarboxypeptidase activity"/>
    <property type="evidence" value="ECO:0007669"/>
    <property type="project" value="InterPro"/>
</dbReference>
<dbReference type="GO" id="GO:0004222">
    <property type="term" value="F:metalloendopeptidase activity"/>
    <property type="evidence" value="ECO:0007669"/>
    <property type="project" value="InterPro"/>
</dbReference>
<dbReference type="InterPro" id="IPR011977">
    <property type="entry name" value="Pept_M3B_clade3"/>
</dbReference>
<feature type="domain" description="Oligopeptidase F N-terminal" evidence="8">
    <location>
        <begin position="128"/>
        <end position="177"/>
    </location>
</feature>
<evidence type="ECO:0000256" key="3">
    <source>
        <dbReference type="ARBA" id="ARBA00022801"/>
    </source>
</evidence>
<comment type="similarity">
    <text evidence="6">Belongs to the peptidase M3 family.</text>
</comment>
<keyword evidence="1 6" id="KW-0645">Protease</keyword>
<accession>A0A399EGL7</accession>
<dbReference type="SUPFAM" id="SSF55486">
    <property type="entry name" value="Metalloproteases ('zincins'), catalytic domain"/>
    <property type="match status" value="1"/>
</dbReference>
<dbReference type="InterPro" id="IPR042088">
    <property type="entry name" value="OligoPept_F_C"/>
</dbReference>
<evidence type="ECO:0000256" key="1">
    <source>
        <dbReference type="ARBA" id="ARBA00022670"/>
    </source>
</evidence>
<dbReference type="Gene3D" id="1.10.1370.20">
    <property type="entry name" value="Oligoendopeptidase f, C-terminal domain"/>
    <property type="match status" value="1"/>
</dbReference>
<keyword evidence="3 6" id="KW-0378">Hydrolase</keyword>
<proteinExistence type="inferred from homology"/>
<sequence>MSATTSELPTWDLDSLFPGLESEAFLQTWRRVEAQLAELGSFLEARRIGKEGAATDRGTFLELVNRLNAFGDTFGPLYAYLLMRVDSNSADAAAQARLSELELVYLKFQKLRPRLQRWLAGLDPEEVQAGEYRLLLEEARIQAAHMMSEPEETLAAELSLSGGRAWVKLHTHLTSQITAQVNGEELPISAVRNLAMHPEEAVRKAAYQAELQAWEAHQIPLAAALNGYKGEVSTLNRRRGWEDDLAPALFENRIERKTLEALQSVMVASFPHWRRYFTAKAKALGKPQLDWWDLFAPLRVPGESPRRWSWEEGRSFILAHLAQFSPEAAALAQRAFDECWLDAPSRKGKAGGAYCMPVGQGASRILLNHEDSYESVSTLAHELGHAYHNHCLREVPYLLRQEPMTLAETASIMNETVIGEAALKTLPPAEQLGVLEGGLQSAAQVIVDIHSRFLFERAVFAKRRNRELLPEEFCGLMFEAQQATYGEALATYHPYMWAVKGHYYGANFYNFPYAFGLLFGLALYQRYLSEGPDFLPQYKALLASVGMHRAEELAARFGFNLRSEEFWWEGMRVLLGRIERFEALLGQILKVKV</sequence>
<dbReference type="OrthoDB" id="9769691at2"/>
<dbReference type="InterPro" id="IPR001333">
    <property type="entry name" value="Peptidase_M32_Taq"/>
</dbReference>
<dbReference type="EC" id="3.4.24.-" evidence="9"/>
<dbReference type="PANTHER" id="PTHR34217:SF1">
    <property type="entry name" value="CARBOXYPEPTIDASE 1"/>
    <property type="match status" value="1"/>
</dbReference>
<dbReference type="Proteomes" id="UP000265800">
    <property type="component" value="Unassembled WGS sequence"/>
</dbReference>
<dbReference type="GO" id="GO:0006508">
    <property type="term" value="P:proteolysis"/>
    <property type="evidence" value="ECO:0007669"/>
    <property type="project" value="UniProtKB-KW"/>
</dbReference>
<dbReference type="EMBL" id="QWKZ01000084">
    <property type="protein sequence ID" value="RIH83275.1"/>
    <property type="molecule type" value="Genomic_DNA"/>
</dbReference>
<evidence type="ECO:0000256" key="5">
    <source>
        <dbReference type="ARBA" id="ARBA00023049"/>
    </source>
</evidence>
<evidence type="ECO:0000256" key="6">
    <source>
        <dbReference type="RuleBase" id="RU003435"/>
    </source>
</evidence>
<evidence type="ECO:0000259" key="8">
    <source>
        <dbReference type="Pfam" id="PF08439"/>
    </source>
</evidence>
<dbReference type="InterPro" id="IPR034006">
    <property type="entry name" value="M3B_PepF_2"/>
</dbReference>
<comment type="caution">
    <text evidence="9">The sequence shown here is derived from an EMBL/GenBank/DDBJ whole genome shotgun (WGS) entry which is preliminary data.</text>
</comment>
<keyword evidence="4 6" id="KW-0862">Zinc</keyword>
<keyword evidence="10" id="KW-1185">Reference proteome</keyword>
<organism evidence="9 10">
    <name type="scientific">Meiothermus luteus</name>
    <dbReference type="NCBI Taxonomy" id="2026184"/>
    <lineage>
        <taxon>Bacteria</taxon>
        <taxon>Thermotogati</taxon>
        <taxon>Deinococcota</taxon>
        <taxon>Deinococci</taxon>
        <taxon>Thermales</taxon>
        <taxon>Thermaceae</taxon>
        <taxon>Meiothermus</taxon>
    </lineage>
</organism>
<evidence type="ECO:0000313" key="9">
    <source>
        <dbReference type="EMBL" id="RIH83275.1"/>
    </source>
</evidence>
<dbReference type="Gene3D" id="1.20.140.70">
    <property type="entry name" value="Oligopeptidase f, N-terminal domain"/>
    <property type="match status" value="1"/>
</dbReference>
<evidence type="ECO:0000259" key="7">
    <source>
        <dbReference type="Pfam" id="PF01432"/>
    </source>
</evidence>
<keyword evidence="5 6" id="KW-0482">Metalloprotease</keyword>
<reference evidence="9 10" key="1">
    <citation type="submission" date="2018-08" db="EMBL/GenBank/DDBJ databases">
        <title>Meiothermus luteus KCTC 52599 genome sequencing project.</title>
        <authorList>
            <person name="Da Costa M.S."/>
            <person name="Albuquerque L."/>
            <person name="Raposo P."/>
            <person name="Froufe H.J.C."/>
            <person name="Barroso C.S."/>
            <person name="Egas C."/>
        </authorList>
    </citation>
    <scope>NUCLEOTIDE SEQUENCE [LARGE SCALE GENOMIC DNA]</scope>
    <source>
        <strain evidence="9 10">KCTC 52599</strain>
    </source>
</reference>
<keyword evidence="2 6" id="KW-0479">Metal-binding</keyword>
<dbReference type="NCBIfam" id="TIGR02290">
    <property type="entry name" value="M3_fam_3"/>
    <property type="match status" value="1"/>
</dbReference>
<dbReference type="InterPro" id="IPR013647">
    <property type="entry name" value="OligopepF_N_dom"/>
</dbReference>
<evidence type="ECO:0000256" key="4">
    <source>
        <dbReference type="ARBA" id="ARBA00022833"/>
    </source>
</evidence>
<evidence type="ECO:0000313" key="10">
    <source>
        <dbReference type="Proteomes" id="UP000265800"/>
    </source>
</evidence>
<comment type="cofactor">
    <cofactor evidence="6">
        <name>Zn(2+)</name>
        <dbReference type="ChEBI" id="CHEBI:29105"/>
    </cofactor>
    <text evidence="6">Binds 1 zinc ion.</text>
</comment>
<dbReference type="RefSeq" id="WP_119360785.1">
    <property type="nucleotide sequence ID" value="NZ_QWKZ01000084.1"/>
</dbReference>
<gene>
    <name evidence="9" type="primary">pepF1_2</name>
    <name evidence="9" type="ORF">Mlute_02242</name>
</gene>
<dbReference type="Pfam" id="PF08439">
    <property type="entry name" value="Peptidase_M3_N"/>
    <property type="match status" value="1"/>
</dbReference>
<dbReference type="InterPro" id="IPR001567">
    <property type="entry name" value="Pept_M3A_M3B_dom"/>
</dbReference>
<evidence type="ECO:0000256" key="2">
    <source>
        <dbReference type="ARBA" id="ARBA00022723"/>
    </source>
</evidence>
<name>A0A399EGL7_9DEIN</name>
<protein>
    <submittedName>
        <fullName evidence="9">Oligoendopeptidase F, plasmid</fullName>
        <ecNumber evidence="9">3.4.24.-</ecNumber>
    </submittedName>
</protein>
<dbReference type="Pfam" id="PF01432">
    <property type="entry name" value="Peptidase_M3"/>
    <property type="match status" value="1"/>
</dbReference>
<dbReference type="AlphaFoldDB" id="A0A399EGL7"/>
<dbReference type="GO" id="GO:0046872">
    <property type="term" value="F:metal ion binding"/>
    <property type="evidence" value="ECO:0007669"/>
    <property type="project" value="UniProtKB-UniRule"/>
</dbReference>
<dbReference type="PANTHER" id="PTHR34217">
    <property type="entry name" value="METAL-DEPENDENT CARBOXYPEPTIDASE"/>
    <property type="match status" value="1"/>
</dbReference>